<accession>A0A9J5W8W0</accession>
<protein>
    <submittedName>
        <fullName evidence="1">Uncharacterized protein</fullName>
    </submittedName>
</protein>
<proteinExistence type="predicted"/>
<dbReference type="EMBL" id="JACXVP010000012">
    <property type="protein sequence ID" value="KAG5572099.1"/>
    <property type="molecule type" value="Genomic_DNA"/>
</dbReference>
<reference evidence="1 2" key="1">
    <citation type="submission" date="2020-09" db="EMBL/GenBank/DDBJ databases">
        <title>De no assembly of potato wild relative species, Solanum commersonii.</title>
        <authorList>
            <person name="Cho K."/>
        </authorList>
    </citation>
    <scope>NUCLEOTIDE SEQUENCE [LARGE SCALE GENOMIC DNA]</scope>
    <source>
        <strain evidence="1">LZ3.2</strain>
        <tissue evidence="1">Leaf</tissue>
    </source>
</reference>
<dbReference type="AlphaFoldDB" id="A0A9J5W8W0"/>
<keyword evidence="2" id="KW-1185">Reference proteome</keyword>
<sequence length="66" mass="8004">MENKRGAKVRYNLNISSRLRQWIRRPMVTSKAWKLHLDWATHNRKGRSHTVKLLEWFSLKQLMPFG</sequence>
<name>A0A9J5W8W0_SOLCO</name>
<gene>
    <name evidence="1" type="ORF">H5410_061865</name>
</gene>
<evidence type="ECO:0000313" key="2">
    <source>
        <dbReference type="Proteomes" id="UP000824120"/>
    </source>
</evidence>
<dbReference type="Proteomes" id="UP000824120">
    <property type="component" value="Chromosome 12"/>
</dbReference>
<comment type="caution">
    <text evidence="1">The sequence shown here is derived from an EMBL/GenBank/DDBJ whole genome shotgun (WGS) entry which is preliminary data.</text>
</comment>
<evidence type="ECO:0000313" key="1">
    <source>
        <dbReference type="EMBL" id="KAG5572099.1"/>
    </source>
</evidence>
<organism evidence="1 2">
    <name type="scientific">Solanum commersonii</name>
    <name type="common">Commerson's wild potato</name>
    <name type="synonym">Commerson's nightshade</name>
    <dbReference type="NCBI Taxonomy" id="4109"/>
    <lineage>
        <taxon>Eukaryota</taxon>
        <taxon>Viridiplantae</taxon>
        <taxon>Streptophyta</taxon>
        <taxon>Embryophyta</taxon>
        <taxon>Tracheophyta</taxon>
        <taxon>Spermatophyta</taxon>
        <taxon>Magnoliopsida</taxon>
        <taxon>eudicotyledons</taxon>
        <taxon>Gunneridae</taxon>
        <taxon>Pentapetalae</taxon>
        <taxon>asterids</taxon>
        <taxon>lamiids</taxon>
        <taxon>Solanales</taxon>
        <taxon>Solanaceae</taxon>
        <taxon>Solanoideae</taxon>
        <taxon>Solaneae</taxon>
        <taxon>Solanum</taxon>
    </lineage>
</organism>